<accession>A0A4R5Y5K4</accession>
<keyword evidence="1" id="KW-1133">Transmembrane helix</keyword>
<feature type="transmembrane region" description="Helical" evidence="1">
    <location>
        <begin position="38"/>
        <end position="58"/>
    </location>
</feature>
<evidence type="ECO:0000256" key="1">
    <source>
        <dbReference type="SAM" id="Phobius"/>
    </source>
</evidence>
<organism evidence="2 3">
    <name type="scientific">Kocuria rosea</name>
    <name type="common">Deinococcus erythromyxa</name>
    <name type="synonym">Micrococcus rubens</name>
    <dbReference type="NCBI Taxonomy" id="1275"/>
    <lineage>
        <taxon>Bacteria</taxon>
        <taxon>Bacillati</taxon>
        <taxon>Actinomycetota</taxon>
        <taxon>Actinomycetes</taxon>
        <taxon>Micrococcales</taxon>
        <taxon>Micrococcaceae</taxon>
        <taxon>Kocuria</taxon>
    </lineage>
</organism>
<dbReference type="AlphaFoldDB" id="A0A4R5Y5K4"/>
<proteinExistence type="predicted"/>
<protein>
    <submittedName>
        <fullName evidence="2">Uncharacterized protein</fullName>
    </submittedName>
</protein>
<sequence length="71" mass="7687">MTPDRSLRGHLIAMLVGAAFLVLAQLGTWPPETGFERALTGLTIAAVLIAVSLTAYELRQGRRRRGRGSQP</sequence>
<dbReference type="Proteomes" id="UP000295163">
    <property type="component" value="Unassembled WGS sequence"/>
</dbReference>
<dbReference type="EMBL" id="SMZT01000010">
    <property type="protein sequence ID" value="TDL38575.1"/>
    <property type="molecule type" value="Genomic_DNA"/>
</dbReference>
<keyword evidence="1" id="KW-0812">Transmembrane</keyword>
<evidence type="ECO:0000313" key="2">
    <source>
        <dbReference type="EMBL" id="TDL38575.1"/>
    </source>
</evidence>
<comment type="caution">
    <text evidence="2">The sequence shown here is derived from an EMBL/GenBank/DDBJ whole genome shotgun (WGS) entry which is preliminary data.</text>
</comment>
<reference evidence="2 3" key="1">
    <citation type="submission" date="2019-03" db="EMBL/GenBank/DDBJ databases">
        <title>Genome Sequencing and Assembly of Various Microbes Isolated from Partially Reclaimed Soil and Acid Mine Drainage (AMD) Site.</title>
        <authorList>
            <person name="Steinbock B."/>
            <person name="Bechtold R."/>
            <person name="Sevigny J.L."/>
            <person name="Thomas D."/>
            <person name="Cuthill L.R."/>
            <person name="Aveiro Johannsen E.J."/>
            <person name="Thomas K."/>
            <person name="Ghosh A."/>
        </authorList>
    </citation>
    <scope>NUCLEOTIDE SEQUENCE [LARGE SCALE GENOMIC DNA]</scope>
    <source>
        <strain evidence="2 3">S-A3</strain>
    </source>
</reference>
<feature type="transmembrane region" description="Helical" evidence="1">
    <location>
        <begin position="7"/>
        <end position="26"/>
    </location>
</feature>
<dbReference type="RefSeq" id="WP_133411538.1">
    <property type="nucleotide sequence ID" value="NZ_SMZT01000010.1"/>
</dbReference>
<evidence type="ECO:0000313" key="3">
    <source>
        <dbReference type="Proteomes" id="UP000295163"/>
    </source>
</evidence>
<dbReference type="GeneID" id="64349089"/>
<gene>
    <name evidence="2" type="ORF">E2R59_16845</name>
</gene>
<keyword evidence="1" id="KW-0472">Membrane</keyword>
<name>A0A4R5Y5K4_KOCRO</name>